<dbReference type="Gene3D" id="3.40.190.80">
    <property type="match status" value="1"/>
</dbReference>
<keyword evidence="2" id="KW-0479">Metal-binding</keyword>
<feature type="binding site" evidence="2">
    <location>
        <position position="100"/>
    </location>
    <ligand>
        <name>Mg(2+)</name>
        <dbReference type="ChEBI" id="CHEBI:18420"/>
        <label>1</label>
        <note>catalytic</note>
    </ligand>
</feature>
<dbReference type="SUPFAM" id="SSF56655">
    <property type="entry name" value="Carbohydrate phosphatase"/>
    <property type="match status" value="1"/>
</dbReference>
<dbReference type="PANTHER" id="PTHR20854:SF4">
    <property type="entry name" value="INOSITOL-1-MONOPHOSPHATASE-RELATED"/>
    <property type="match status" value="1"/>
</dbReference>
<comment type="cofactor">
    <cofactor evidence="2">
        <name>Mg(2+)</name>
        <dbReference type="ChEBI" id="CHEBI:18420"/>
    </cofactor>
</comment>
<keyword evidence="2" id="KW-0460">Magnesium</keyword>
<proteinExistence type="inferred from homology"/>
<feature type="binding site" evidence="2">
    <location>
        <position position="77"/>
    </location>
    <ligand>
        <name>Mg(2+)</name>
        <dbReference type="ChEBI" id="CHEBI:18420"/>
        <label>1</label>
        <note>catalytic</note>
    </ligand>
</feature>
<evidence type="ECO:0000256" key="2">
    <source>
        <dbReference type="PIRSR" id="PIRSR600760-2"/>
    </source>
</evidence>
<dbReference type="Pfam" id="PF00459">
    <property type="entry name" value="Inositol_P"/>
    <property type="match status" value="1"/>
</dbReference>
<dbReference type="PANTHER" id="PTHR20854">
    <property type="entry name" value="INOSITOL MONOPHOSPHATASE"/>
    <property type="match status" value="1"/>
</dbReference>
<accession>A0AA35XVW9</accession>
<dbReference type="Gene3D" id="3.30.540.10">
    <property type="entry name" value="Fructose-1,6-Bisphosphatase, subunit A, domain 1"/>
    <property type="match status" value="1"/>
</dbReference>
<name>A0AA35XVW9_9PROT</name>
<dbReference type="GO" id="GO:0008934">
    <property type="term" value="F:inositol monophosphate 1-phosphatase activity"/>
    <property type="evidence" value="ECO:0007669"/>
    <property type="project" value="TreeGrafter"/>
</dbReference>
<dbReference type="GO" id="GO:0006020">
    <property type="term" value="P:inositol metabolic process"/>
    <property type="evidence" value="ECO:0007669"/>
    <property type="project" value="TreeGrafter"/>
</dbReference>
<dbReference type="RefSeq" id="WP_289841972.1">
    <property type="nucleotide sequence ID" value="NZ_CATKSH010000004.1"/>
</dbReference>
<dbReference type="InterPro" id="IPR000760">
    <property type="entry name" value="Inositol_monophosphatase-like"/>
</dbReference>
<evidence type="ECO:0000256" key="1">
    <source>
        <dbReference type="ARBA" id="ARBA00009759"/>
    </source>
</evidence>
<gene>
    <name evidence="3" type="ORF">LMG32879_001015</name>
</gene>
<dbReference type="PRINTS" id="PR00377">
    <property type="entry name" value="IMPHPHTASES"/>
</dbReference>
<reference evidence="3" key="1">
    <citation type="submission" date="2023-03" db="EMBL/GenBank/DDBJ databases">
        <authorList>
            <person name="Cleenwerck I."/>
        </authorList>
    </citation>
    <scope>NUCLEOTIDE SEQUENCE</scope>
    <source>
        <strain evidence="3">LMG 32879</strain>
    </source>
</reference>
<comment type="caution">
    <text evidence="3">The sequence shown here is derived from an EMBL/GenBank/DDBJ whole genome shotgun (WGS) entry which is preliminary data.</text>
</comment>
<comment type="similarity">
    <text evidence="1">Belongs to the inositol monophosphatase superfamily.</text>
</comment>
<keyword evidence="4" id="KW-1185">Reference proteome</keyword>
<dbReference type="AlphaFoldDB" id="A0AA35XVW9"/>
<feature type="binding site" evidence="2">
    <location>
        <position position="102"/>
    </location>
    <ligand>
        <name>Mg(2+)</name>
        <dbReference type="ChEBI" id="CHEBI:18420"/>
        <label>1</label>
        <note>catalytic</note>
    </ligand>
</feature>
<evidence type="ECO:0000313" key="3">
    <source>
        <dbReference type="EMBL" id="CAI9120185.1"/>
    </source>
</evidence>
<dbReference type="GO" id="GO:0007165">
    <property type="term" value="P:signal transduction"/>
    <property type="evidence" value="ECO:0007669"/>
    <property type="project" value="TreeGrafter"/>
</dbReference>
<sequence>MTPTEAVVTSAELAHLVAIAREAARDVILPRFRRLGAGDVQTKTSCLDLVTIADEEAERLIAGRLRDLWPEAVIVGEEACSQGSAVRGALSSAPLAVAIDPIDGTSNFAAGVPLFAVMMAVVSYGQPIASVILDPISGEAAVALRGGGAWMDRDGEKLRDLRVCGAAPIERLTGKAAWRNMRSLDPEHAVSTLRRVAALWDFRCAAHEYLLTADGRGHFQLYTRSLPWDHLPGWLILHEAGGYGARLDGRPYDLASPEGGLLYAPDRATWHVLAEALALPLRD</sequence>
<feature type="binding site" evidence="2">
    <location>
        <position position="103"/>
    </location>
    <ligand>
        <name>Mg(2+)</name>
        <dbReference type="ChEBI" id="CHEBI:18420"/>
        <label>1</label>
        <note>catalytic</note>
    </ligand>
</feature>
<dbReference type="GO" id="GO:0046872">
    <property type="term" value="F:metal ion binding"/>
    <property type="evidence" value="ECO:0007669"/>
    <property type="project" value="UniProtKB-KW"/>
</dbReference>
<evidence type="ECO:0000313" key="4">
    <source>
        <dbReference type="Proteomes" id="UP001176960"/>
    </source>
</evidence>
<dbReference type="EMBL" id="CATKSH010000004">
    <property type="protein sequence ID" value="CAI9120185.1"/>
    <property type="molecule type" value="Genomic_DNA"/>
</dbReference>
<feature type="binding site" evidence="2">
    <location>
        <position position="229"/>
    </location>
    <ligand>
        <name>Mg(2+)</name>
        <dbReference type="ChEBI" id="CHEBI:18420"/>
        <label>1</label>
        <note>catalytic</note>
    </ligand>
</feature>
<organism evidence="3 4">
    <name type="scientific">Brytella acorum</name>
    <dbReference type="NCBI Taxonomy" id="2959299"/>
    <lineage>
        <taxon>Bacteria</taxon>
        <taxon>Pseudomonadati</taxon>
        <taxon>Pseudomonadota</taxon>
        <taxon>Alphaproteobacteria</taxon>
        <taxon>Acetobacterales</taxon>
        <taxon>Acetobacteraceae</taxon>
        <taxon>Brytella</taxon>
    </lineage>
</organism>
<protein>
    <submittedName>
        <fullName evidence="3">Inositol monophosphatase</fullName>
    </submittedName>
</protein>
<dbReference type="Proteomes" id="UP001176960">
    <property type="component" value="Unassembled WGS sequence"/>
</dbReference>